<keyword evidence="5" id="KW-0255">Endonuclease</keyword>
<dbReference type="GO" id="GO:0016787">
    <property type="term" value="F:hydrolase activity"/>
    <property type="evidence" value="ECO:0007669"/>
    <property type="project" value="UniProtKB-KW"/>
</dbReference>
<keyword evidence="3" id="KW-0238">DNA-binding</keyword>
<dbReference type="RefSeq" id="WP_307755223.1">
    <property type="nucleotide sequence ID" value="NZ_CP059322.2"/>
</dbReference>
<dbReference type="GO" id="GO:0009307">
    <property type="term" value="P:DNA restriction-modification system"/>
    <property type="evidence" value="ECO:0007669"/>
    <property type="project" value="UniProtKB-KW"/>
</dbReference>
<evidence type="ECO:0000256" key="1">
    <source>
        <dbReference type="ARBA" id="ARBA00010923"/>
    </source>
</evidence>
<dbReference type="Proteomes" id="UP000510844">
    <property type="component" value="Chromosome"/>
</dbReference>
<evidence type="ECO:0000313" key="6">
    <source>
        <dbReference type="Proteomes" id="UP000510844"/>
    </source>
</evidence>
<sequence>MSLLGAVPAGWTVSPMSEVADIRSGPSGAVVGAEDRRADGHPLITPRALADGRVHVDGVARVRREVAARLTRYLVSLGDVLITRTGTVGRVAWVSEECEGWLFSTGLLRLRTRQMNSRYLAYYLALPEVQGWFEHNRQGTAVPVLNRTVLGKLPVSVPPMERQDMIVRHLDLLDEQVEVHRRISQVAARTRNTLARSLIRGAEPG</sequence>
<keyword evidence="5" id="KW-0540">Nuclease</keyword>
<evidence type="ECO:0000256" key="3">
    <source>
        <dbReference type="ARBA" id="ARBA00023125"/>
    </source>
</evidence>
<dbReference type="EMBL" id="CP059322">
    <property type="protein sequence ID" value="QLQ39353.2"/>
    <property type="molecule type" value="Genomic_DNA"/>
</dbReference>
<keyword evidence="2" id="KW-0680">Restriction system</keyword>
<dbReference type="GO" id="GO:0003677">
    <property type="term" value="F:DNA binding"/>
    <property type="evidence" value="ECO:0007669"/>
    <property type="project" value="UniProtKB-KW"/>
</dbReference>
<dbReference type="REBASE" id="755779">
    <property type="entry name" value="S.Msp246ORF11280P"/>
</dbReference>
<protein>
    <submittedName>
        <fullName evidence="5">Restriction endonuclease subunit S</fullName>
        <ecNumber evidence="5">3.1.21.-</ecNumber>
    </submittedName>
</protein>
<dbReference type="EC" id="3.1.21.-" evidence="5"/>
<name>A0A7L6BBK1_9ACTN</name>
<dbReference type="Gene3D" id="3.90.220.20">
    <property type="entry name" value="DNA methylase specificity domains"/>
    <property type="match status" value="1"/>
</dbReference>
<evidence type="ECO:0000256" key="2">
    <source>
        <dbReference type="ARBA" id="ARBA00022747"/>
    </source>
</evidence>
<keyword evidence="5" id="KW-0378">Hydrolase</keyword>
<organism evidence="5 6">
    <name type="scientific">Micromonospora robiginosa</name>
    <dbReference type="NCBI Taxonomy" id="2749844"/>
    <lineage>
        <taxon>Bacteria</taxon>
        <taxon>Bacillati</taxon>
        <taxon>Actinomycetota</taxon>
        <taxon>Actinomycetes</taxon>
        <taxon>Micromonosporales</taxon>
        <taxon>Micromonosporaceae</taxon>
        <taxon>Micromonospora</taxon>
    </lineage>
</organism>
<accession>A0A7L6BBK1</accession>
<evidence type="ECO:0000259" key="4">
    <source>
        <dbReference type="Pfam" id="PF01420"/>
    </source>
</evidence>
<dbReference type="InterPro" id="IPR000055">
    <property type="entry name" value="Restrct_endonuc_typeI_TRD"/>
</dbReference>
<gene>
    <name evidence="5" type="ORF">H1D33_11285</name>
</gene>
<dbReference type="PANTHER" id="PTHR30408">
    <property type="entry name" value="TYPE-1 RESTRICTION ENZYME ECOKI SPECIFICITY PROTEIN"/>
    <property type="match status" value="1"/>
</dbReference>
<proteinExistence type="inferred from homology"/>
<dbReference type="AlphaFoldDB" id="A0A7L6BBK1"/>
<dbReference type="GO" id="GO:0004519">
    <property type="term" value="F:endonuclease activity"/>
    <property type="evidence" value="ECO:0007669"/>
    <property type="project" value="UniProtKB-KW"/>
</dbReference>
<dbReference type="InterPro" id="IPR044946">
    <property type="entry name" value="Restrct_endonuc_typeI_TRD_sf"/>
</dbReference>
<dbReference type="Pfam" id="PF01420">
    <property type="entry name" value="Methylase_S"/>
    <property type="match status" value="1"/>
</dbReference>
<evidence type="ECO:0000313" key="5">
    <source>
        <dbReference type="EMBL" id="QLQ39353.2"/>
    </source>
</evidence>
<dbReference type="SUPFAM" id="SSF116734">
    <property type="entry name" value="DNA methylase specificity domain"/>
    <property type="match status" value="1"/>
</dbReference>
<reference evidence="6" key="1">
    <citation type="submission" date="2020-07" db="EMBL/GenBank/DDBJ databases">
        <title>A new Micromonospora strain with potent antibiotic activity isolated from the microbiome of a mid-Atlantic deep-sea sponge.</title>
        <authorList>
            <person name="Back C.R."/>
            <person name="Stennett H.L."/>
            <person name="Williams S.E."/>
            <person name="Wang L."/>
            <person name="Ojeda Gomez J."/>
            <person name="Abdulle O.M."/>
            <person name="Duffy T."/>
            <person name="Hendry K.R."/>
            <person name="Powell D."/>
            <person name="Stach J.E."/>
            <person name="Essex-Lopresti A.E."/>
            <person name="Willis C.L."/>
            <person name="Curnow P."/>
            <person name="Race P.R."/>
        </authorList>
    </citation>
    <scope>NUCLEOTIDE SEQUENCE [LARGE SCALE GENOMIC DNA]</scope>
    <source>
        <strain evidence="6">28ISP2-46</strain>
    </source>
</reference>
<comment type="similarity">
    <text evidence="1">Belongs to the type-I restriction system S methylase family.</text>
</comment>
<dbReference type="KEGG" id="mfeu:H1D33_11285"/>
<feature type="domain" description="Type I restriction modification DNA specificity" evidence="4">
    <location>
        <begin position="8"/>
        <end position="185"/>
    </location>
</feature>
<keyword evidence="6" id="KW-1185">Reference proteome</keyword>
<dbReference type="PANTHER" id="PTHR30408:SF12">
    <property type="entry name" value="TYPE I RESTRICTION ENZYME MJAVIII SPECIFICITY SUBUNIT"/>
    <property type="match status" value="1"/>
</dbReference>
<reference evidence="5 6" key="2">
    <citation type="journal article" date="2021" name="Mar. Drugs">
        <title>A New Micromonospora Strain with Antibiotic Activity Isolated from the Microbiome of a Mid-Atlantic Deep-Sea Sponge.</title>
        <authorList>
            <person name="Back C.R."/>
            <person name="Stennett H.L."/>
            <person name="Williams S.E."/>
            <person name="Wang L."/>
            <person name="Ojeda Gomez J."/>
            <person name="Abdulle O.M."/>
            <person name="Duffy T."/>
            <person name="Neal C."/>
            <person name="Mantell J."/>
            <person name="Jepson M.A."/>
            <person name="Hendry K.R."/>
            <person name="Powell D."/>
            <person name="Stach J.E.M."/>
            <person name="Essex-Lopresti A.E."/>
            <person name="Willis C.L."/>
            <person name="Curnow P."/>
            <person name="Race P.R."/>
        </authorList>
    </citation>
    <scope>NUCLEOTIDE SEQUENCE [LARGE SCALE GENOMIC DNA]</scope>
    <source>
        <strain evidence="5 6">28ISP2-46</strain>
    </source>
</reference>
<dbReference type="InterPro" id="IPR052021">
    <property type="entry name" value="Type-I_RS_S_subunit"/>
</dbReference>